<dbReference type="EMBL" id="SMRP01000010">
    <property type="protein sequence ID" value="TDG21816.1"/>
    <property type="molecule type" value="Genomic_DNA"/>
</dbReference>
<sequence>MVELNDVDLNLLLVFNELLIERRVARVADKLGLTQPSVSNALSRLRKTLDDELFIRTSKGMEPTPYASQLAEPISSALSTIRNSLNQQAAFAPASSTRKFTISAADVGEVYFLPALMDKLAQVAPGVSLNTVPNTTANLREAMEAGQIDLAIGLLPQLKAGFFQRSLLHQDYVCMFRQGHPLQGKRISLKQFCEADHVVVSAPGTGHSKMDEMIERKGIRRNIRLTVPHFVAVGHILSTTDLLATVPERYAMACRVPFQLAYVKHPVVLPKIGINIFWHAKAHKEPGNQWLRNLIAELFSDSKAV</sequence>
<dbReference type="AlphaFoldDB" id="A0A4R5M878"/>
<dbReference type="SUPFAM" id="SSF53850">
    <property type="entry name" value="Periplasmic binding protein-like II"/>
    <property type="match status" value="1"/>
</dbReference>
<dbReference type="PROSITE" id="PS50931">
    <property type="entry name" value="HTH_LYSR"/>
    <property type="match status" value="1"/>
</dbReference>
<evidence type="ECO:0000256" key="3">
    <source>
        <dbReference type="ARBA" id="ARBA00023125"/>
    </source>
</evidence>
<evidence type="ECO:0000259" key="5">
    <source>
        <dbReference type="PROSITE" id="PS50931"/>
    </source>
</evidence>
<dbReference type="Gene3D" id="1.10.10.10">
    <property type="entry name" value="Winged helix-like DNA-binding domain superfamily/Winged helix DNA-binding domain"/>
    <property type="match status" value="1"/>
</dbReference>
<keyword evidence="3" id="KW-0238">DNA-binding</keyword>
<keyword evidence="2" id="KW-0805">Transcription regulation</keyword>
<keyword evidence="7" id="KW-1185">Reference proteome</keyword>
<dbReference type="Pfam" id="PF03466">
    <property type="entry name" value="LysR_substrate"/>
    <property type="match status" value="1"/>
</dbReference>
<dbReference type="Proteomes" id="UP000295722">
    <property type="component" value="Unassembled WGS sequence"/>
</dbReference>
<dbReference type="InterPro" id="IPR005119">
    <property type="entry name" value="LysR_subst-bd"/>
</dbReference>
<dbReference type="InterPro" id="IPR036388">
    <property type="entry name" value="WH-like_DNA-bd_sf"/>
</dbReference>
<evidence type="ECO:0000256" key="2">
    <source>
        <dbReference type="ARBA" id="ARBA00023015"/>
    </source>
</evidence>
<comment type="similarity">
    <text evidence="1">Belongs to the LysR transcriptional regulatory family.</text>
</comment>
<dbReference type="InterPro" id="IPR000847">
    <property type="entry name" value="LysR_HTH_N"/>
</dbReference>
<evidence type="ECO:0000313" key="7">
    <source>
        <dbReference type="Proteomes" id="UP000295722"/>
    </source>
</evidence>
<dbReference type="PRINTS" id="PR00039">
    <property type="entry name" value="HTHLYSR"/>
</dbReference>
<name>A0A4R5M878_9BURK</name>
<protein>
    <submittedName>
        <fullName evidence="6">LysR family transcriptional regulator</fullName>
    </submittedName>
</protein>
<keyword evidence="4" id="KW-0804">Transcription</keyword>
<feature type="domain" description="HTH lysR-type" evidence="5">
    <location>
        <begin position="7"/>
        <end position="64"/>
    </location>
</feature>
<proteinExistence type="inferred from homology"/>
<dbReference type="PANTHER" id="PTHR30118">
    <property type="entry name" value="HTH-TYPE TRANSCRIPTIONAL REGULATOR LEUO-RELATED"/>
    <property type="match status" value="1"/>
</dbReference>
<accession>A0A4R5M878</accession>
<dbReference type="RefSeq" id="WP_133196733.1">
    <property type="nucleotide sequence ID" value="NZ_JBHUCW010000038.1"/>
</dbReference>
<dbReference type="PANTHER" id="PTHR30118:SF15">
    <property type="entry name" value="TRANSCRIPTIONAL REGULATORY PROTEIN"/>
    <property type="match status" value="1"/>
</dbReference>
<evidence type="ECO:0000313" key="6">
    <source>
        <dbReference type="EMBL" id="TDG21816.1"/>
    </source>
</evidence>
<dbReference type="GO" id="GO:0003677">
    <property type="term" value="F:DNA binding"/>
    <property type="evidence" value="ECO:0007669"/>
    <property type="project" value="UniProtKB-KW"/>
</dbReference>
<comment type="caution">
    <text evidence="6">The sequence shown here is derived from an EMBL/GenBank/DDBJ whole genome shotgun (WGS) entry which is preliminary data.</text>
</comment>
<evidence type="ECO:0000256" key="1">
    <source>
        <dbReference type="ARBA" id="ARBA00009437"/>
    </source>
</evidence>
<dbReference type="Gene3D" id="3.40.190.10">
    <property type="entry name" value="Periplasmic binding protein-like II"/>
    <property type="match status" value="2"/>
</dbReference>
<reference evidence="6 7" key="1">
    <citation type="submission" date="2019-03" db="EMBL/GenBank/DDBJ databases">
        <title>Paraburkholderia sp. 4M-K11, isolated from subtropical forest soil.</title>
        <authorList>
            <person name="Gao Z.-H."/>
            <person name="Qiu L.-H."/>
        </authorList>
    </citation>
    <scope>NUCLEOTIDE SEQUENCE [LARGE SCALE GENOMIC DNA]</scope>
    <source>
        <strain evidence="6 7">4M-K11</strain>
    </source>
</reference>
<dbReference type="CDD" id="cd08459">
    <property type="entry name" value="PBP2_DntR_NahR_LinR_like"/>
    <property type="match status" value="1"/>
</dbReference>
<dbReference type="GO" id="GO:0003700">
    <property type="term" value="F:DNA-binding transcription factor activity"/>
    <property type="evidence" value="ECO:0007669"/>
    <property type="project" value="InterPro"/>
</dbReference>
<organism evidence="6 7">
    <name type="scientific">Paraburkholderia silviterrae</name>
    <dbReference type="NCBI Taxonomy" id="2528715"/>
    <lineage>
        <taxon>Bacteria</taxon>
        <taxon>Pseudomonadati</taxon>
        <taxon>Pseudomonadota</taxon>
        <taxon>Betaproteobacteria</taxon>
        <taxon>Burkholderiales</taxon>
        <taxon>Burkholderiaceae</taxon>
        <taxon>Paraburkholderia</taxon>
    </lineage>
</organism>
<evidence type="ECO:0000256" key="4">
    <source>
        <dbReference type="ARBA" id="ARBA00023163"/>
    </source>
</evidence>
<dbReference type="OrthoDB" id="5495633at2"/>
<dbReference type="SUPFAM" id="SSF46785">
    <property type="entry name" value="Winged helix' DNA-binding domain"/>
    <property type="match status" value="1"/>
</dbReference>
<dbReference type="Pfam" id="PF00126">
    <property type="entry name" value="HTH_1"/>
    <property type="match status" value="1"/>
</dbReference>
<gene>
    <name evidence="6" type="ORF">EYW47_20890</name>
</gene>
<dbReference type="InterPro" id="IPR036390">
    <property type="entry name" value="WH_DNA-bd_sf"/>
</dbReference>
<dbReference type="InterPro" id="IPR050389">
    <property type="entry name" value="LysR-type_TF"/>
</dbReference>